<dbReference type="Gene3D" id="1.20.1600.10">
    <property type="entry name" value="Outer membrane efflux proteins (OEP)"/>
    <property type="match status" value="1"/>
</dbReference>
<keyword evidence="2" id="KW-0472">Membrane</keyword>
<keyword evidence="2" id="KW-0812">Transmembrane</keyword>
<dbReference type="AlphaFoldDB" id="A0A856QWB3"/>
<accession>A0A856QWB3</accession>
<dbReference type="InterPro" id="IPR003423">
    <property type="entry name" value="OMP_efflux"/>
</dbReference>
<comment type="subcellular location">
    <subcellularLocation>
        <location evidence="2">Cell outer membrane</location>
        <topology evidence="2">Lipid-anchor</topology>
    </subcellularLocation>
</comment>
<dbReference type="Proteomes" id="UP000324285">
    <property type="component" value="Chromosome"/>
</dbReference>
<organism evidence="4 5">
    <name type="scientific">Halomonas binhaiensis</name>
    <dbReference type="NCBI Taxonomy" id="2562282"/>
    <lineage>
        <taxon>Bacteria</taxon>
        <taxon>Pseudomonadati</taxon>
        <taxon>Pseudomonadota</taxon>
        <taxon>Gammaproteobacteria</taxon>
        <taxon>Oceanospirillales</taxon>
        <taxon>Halomonadaceae</taxon>
        <taxon>Halomonas</taxon>
    </lineage>
</organism>
<dbReference type="PANTHER" id="PTHR30203:SF33">
    <property type="entry name" value="BLR4455 PROTEIN"/>
    <property type="match status" value="1"/>
</dbReference>
<feature type="region of interest" description="Disordered" evidence="3">
    <location>
        <begin position="528"/>
        <end position="574"/>
    </location>
</feature>
<dbReference type="EMBL" id="CP038437">
    <property type="protein sequence ID" value="QEM84124.2"/>
    <property type="molecule type" value="Genomic_DNA"/>
</dbReference>
<evidence type="ECO:0000256" key="3">
    <source>
        <dbReference type="SAM" id="MobiDB-lite"/>
    </source>
</evidence>
<dbReference type="InterPro" id="IPR010131">
    <property type="entry name" value="MdtP/NodT-like"/>
</dbReference>
<dbReference type="Pfam" id="PF02321">
    <property type="entry name" value="OEP"/>
    <property type="match status" value="2"/>
</dbReference>
<keyword evidence="2" id="KW-0449">Lipoprotein</keyword>
<protein>
    <submittedName>
        <fullName evidence="4">Efflux transporter outer membrane subunit</fullName>
    </submittedName>
</protein>
<dbReference type="GO" id="GO:0009279">
    <property type="term" value="C:cell outer membrane"/>
    <property type="evidence" value="ECO:0007669"/>
    <property type="project" value="UniProtKB-SubCell"/>
</dbReference>
<dbReference type="PANTHER" id="PTHR30203">
    <property type="entry name" value="OUTER MEMBRANE CATION EFFLUX PROTEIN"/>
    <property type="match status" value="1"/>
</dbReference>
<keyword evidence="2" id="KW-1134">Transmembrane beta strand</keyword>
<keyword evidence="5" id="KW-1185">Reference proteome</keyword>
<evidence type="ECO:0000313" key="4">
    <source>
        <dbReference type="EMBL" id="QEM84124.2"/>
    </source>
</evidence>
<name>A0A856QWB3_9GAMM</name>
<evidence type="ECO:0000256" key="1">
    <source>
        <dbReference type="ARBA" id="ARBA00007613"/>
    </source>
</evidence>
<proteinExistence type="inferred from homology"/>
<dbReference type="GO" id="GO:0015562">
    <property type="term" value="F:efflux transmembrane transporter activity"/>
    <property type="evidence" value="ECO:0007669"/>
    <property type="project" value="InterPro"/>
</dbReference>
<reference evidence="4" key="1">
    <citation type="submission" date="2021-02" db="EMBL/GenBank/DDBJ databases">
        <title>Strain Y2R2, a novel species of the genus Halomonas.</title>
        <authorList>
            <person name="Huang H."/>
        </authorList>
    </citation>
    <scope>NUCLEOTIDE SEQUENCE</scope>
    <source>
        <strain evidence="4">Y2R2</strain>
    </source>
</reference>
<sequence>MQSLEPVLNPDSVLNLDPVLSPDPVLNLNIAPSTEEQCLPRPCAWLVMVLMPLLLSGCITLGPDFEEPEVTWLADWQSDLYGQASAGSGESDLRFWWQLFDDPVLNELIETARRENPSLRIAGLRILESRAALGIAGSNLYPQLQQLGGAATRVHDQRSNGRDRSLTSYSADFSLGWELDFWGRFQRGIESADAAFFASIASQRDAQVLLSAQVANLYFAYRTTLLRIEIARHNAAIQQRSFDITRKIFESGQGSELDLQQAKTQYLATLSTIPDLEATLVQQRNALGVLLARPPGQMPELPTQAAPLPEVEAIMVREVPARLLLRRPDIRMAAWQVAIQSAQIGIAQADYYPAITLRGSIGWSANSLDGSADTLRTLGGPSLSWNLFDHGRITNNVRLQDARLQQTIESFQNEVLQAAREIDDAAIAVVKGGEQLQILSDSRRAAERSLELATTRYREGYADFQRVLDAQRVLFSQAERELVSEGARLGAIITLYKALGGGWLDTPIEQLVPESVRNTMRSRTHWGHLLDAPLPTPADSSLKDSTFEDGTSEASTSEDRTSENSTLSGSRTSL</sequence>
<dbReference type="KEGG" id="hbh:E4T21_14840"/>
<dbReference type="Gene3D" id="2.20.200.10">
    <property type="entry name" value="Outer membrane efflux proteins (OEP)"/>
    <property type="match status" value="1"/>
</dbReference>
<evidence type="ECO:0000313" key="5">
    <source>
        <dbReference type="Proteomes" id="UP000324285"/>
    </source>
</evidence>
<comment type="similarity">
    <text evidence="1 2">Belongs to the outer membrane factor (OMF) (TC 1.B.17) family.</text>
</comment>
<dbReference type="NCBIfam" id="TIGR01845">
    <property type="entry name" value="outer_NodT"/>
    <property type="match status" value="1"/>
</dbReference>
<evidence type="ECO:0000256" key="2">
    <source>
        <dbReference type="RuleBase" id="RU362097"/>
    </source>
</evidence>
<dbReference type="RefSeq" id="WP_205423399.1">
    <property type="nucleotide sequence ID" value="NZ_CP038437.2"/>
</dbReference>
<dbReference type="SUPFAM" id="SSF56954">
    <property type="entry name" value="Outer membrane efflux proteins (OEP)"/>
    <property type="match status" value="1"/>
</dbReference>
<keyword evidence="2" id="KW-0564">Palmitate</keyword>
<feature type="compositionally biased region" description="Polar residues" evidence="3">
    <location>
        <begin position="563"/>
        <end position="574"/>
    </location>
</feature>
<gene>
    <name evidence="4" type="ORF">E4T21_14840</name>
</gene>